<sequence>MSRKTDLVLRQIFSHPIPMNIKWRDIIHLFKSLGAELEVVHGGREKIRLNGQEHTFHIPHGSVLDSKDEIVQIKHFLESAGITHHGH</sequence>
<proteinExistence type="predicted"/>
<dbReference type="EMBL" id="UOGK01000225">
    <property type="protein sequence ID" value="VAX39345.1"/>
    <property type="molecule type" value="Genomic_DNA"/>
</dbReference>
<reference evidence="1" key="1">
    <citation type="submission" date="2018-06" db="EMBL/GenBank/DDBJ databases">
        <authorList>
            <person name="Zhirakovskaya E."/>
        </authorList>
    </citation>
    <scope>NUCLEOTIDE SEQUENCE</scope>
</reference>
<evidence type="ECO:0000313" key="1">
    <source>
        <dbReference type="EMBL" id="VAX39345.1"/>
    </source>
</evidence>
<protein>
    <recommendedName>
        <fullName evidence="2">HicA protein</fullName>
    </recommendedName>
</protein>
<accession>A0A3B1E212</accession>
<evidence type="ECO:0008006" key="2">
    <source>
        <dbReference type="Google" id="ProtNLM"/>
    </source>
</evidence>
<name>A0A3B1E212_9ZZZZ</name>
<gene>
    <name evidence="1" type="ORF">MNBD_PLANCTO03-132</name>
</gene>
<organism evidence="1">
    <name type="scientific">hydrothermal vent metagenome</name>
    <dbReference type="NCBI Taxonomy" id="652676"/>
    <lineage>
        <taxon>unclassified sequences</taxon>
        <taxon>metagenomes</taxon>
        <taxon>ecological metagenomes</taxon>
    </lineage>
</organism>
<dbReference type="AlphaFoldDB" id="A0A3B1E212"/>